<dbReference type="Gene3D" id="3.40.640.10">
    <property type="entry name" value="Type I PLP-dependent aspartate aminotransferase-like (Major domain)"/>
    <property type="match status" value="1"/>
</dbReference>
<evidence type="ECO:0000256" key="5">
    <source>
        <dbReference type="RuleBase" id="RU004508"/>
    </source>
</evidence>
<feature type="active site" description="Proton acceptor" evidence="3">
    <location>
        <position position="193"/>
    </location>
</feature>
<organism evidence="6 7">
    <name type="scientific">Amycolatopsis jiangsuensis</name>
    <dbReference type="NCBI Taxonomy" id="1181879"/>
    <lineage>
        <taxon>Bacteria</taxon>
        <taxon>Bacillati</taxon>
        <taxon>Actinomycetota</taxon>
        <taxon>Actinomycetes</taxon>
        <taxon>Pseudonocardiales</taxon>
        <taxon>Pseudonocardiaceae</taxon>
        <taxon>Amycolatopsis</taxon>
    </lineage>
</organism>
<dbReference type="AlphaFoldDB" id="A0A840J011"/>
<dbReference type="PANTHER" id="PTHR30244:SF34">
    <property type="entry name" value="DTDP-4-AMINO-4,6-DIDEOXYGALACTOSE TRANSAMINASE"/>
    <property type="match status" value="1"/>
</dbReference>
<reference evidence="6 7" key="1">
    <citation type="submission" date="2020-08" db="EMBL/GenBank/DDBJ databases">
        <title>Sequencing the genomes of 1000 actinobacteria strains.</title>
        <authorList>
            <person name="Klenk H.-P."/>
        </authorList>
    </citation>
    <scope>NUCLEOTIDE SEQUENCE [LARGE SCALE GENOMIC DNA]</scope>
    <source>
        <strain evidence="6 7">DSM 45859</strain>
    </source>
</reference>
<protein>
    <submittedName>
        <fullName evidence="6">UDP-4-amino-4, 6-dideoxy-N-acetyl-beta-L-altrosamine transaminase</fullName>
    </submittedName>
</protein>
<dbReference type="InterPro" id="IPR015421">
    <property type="entry name" value="PyrdxlP-dep_Trfase_major"/>
</dbReference>
<dbReference type="EMBL" id="JACHMG010000001">
    <property type="protein sequence ID" value="MBB4686985.1"/>
    <property type="molecule type" value="Genomic_DNA"/>
</dbReference>
<dbReference type="InterPro" id="IPR015424">
    <property type="entry name" value="PyrdxlP-dep_Trfase"/>
</dbReference>
<dbReference type="SUPFAM" id="SSF53383">
    <property type="entry name" value="PLP-dependent transferases"/>
    <property type="match status" value="1"/>
</dbReference>
<comment type="caution">
    <text evidence="6">The sequence shown here is derived from an EMBL/GenBank/DDBJ whole genome shotgun (WGS) entry which is preliminary data.</text>
</comment>
<dbReference type="Pfam" id="PF01041">
    <property type="entry name" value="DegT_DnrJ_EryC1"/>
    <property type="match status" value="1"/>
</dbReference>
<gene>
    <name evidence="6" type="ORF">BJY18_004470</name>
</gene>
<evidence type="ECO:0000313" key="6">
    <source>
        <dbReference type="EMBL" id="MBB4686985.1"/>
    </source>
</evidence>
<keyword evidence="4 5" id="KW-0663">Pyridoxal phosphate</keyword>
<sequence>MAESAAGNSTTAAFLPYGRQSVTDEDIGAVAEVLRGDWLTTGPAVTRFEADLAEHTGGVPAVAVTSGTAALHVAYAAAGIKPGDEVVASPMTFVATAATAALHGAKVVFADVEPDTGNLSVEAASAAVTDRTKVVAAVDYAGHPAELDTLSRVAHEAGALLLEDAAHSVGGSWQGRPVGSIADLTTFSFFPTKNLTTAEGGAVVTADADLLRRAQAFRNHGLVRDKTAQRYPDEGPWHQEVHEFGLNYRLPDVLCALGSSQLSRLGEFKKRRAEIHARYNTAFADLDGVLTPPSREGADPVWHLYPLRVREGRRRALFEHLRGRGIGVQVNYIPAYWHPVFEDLGYRRGLCPNAEAYYEQELSLPLFPSLTDADVDRVVEGVRGFFGA</sequence>
<dbReference type="GO" id="GO:0008483">
    <property type="term" value="F:transaminase activity"/>
    <property type="evidence" value="ECO:0007669"/>
    <property type="project" value="TreeGrafter"/>
</dbReference>
<dbReference type="RefSeq" id="WP_184781759.1">
    <property type="nucleotide sequence ID" value="NZ_JACHMG010000001.1"/>
</dbReference>
<evidence type="ECO:0000256" key="4">
    <source>
        <dbReference type="PIRSR" id="PIRSR000390-2"/>
    </source>
</evidence>
<dbReference type="CDD" id="cd00616">
    <property type="entry name" value="AHBA_syn"/>
    <property type="match status" value="1"/>
</dbReference>
<evidence type="ECO:0000256" key="2">
    <source>
        <dbReference type="ARBA" id="ARBA00023194"/>
    </source>
</evidence>
<dbReference type="GO" id="GO:0030170">
    <property type="term" value="F:pyridoxal phosphate binding"/>
    <property type="evidence" value="ECO:0007669"/>
    <property type="project" value="TreeGrafter"/>
</dbReference>
<evidence type="ECO:0000313" key="7">
    <source>
        <dbReference type="Proteomes" id="UP000581769"/>
    </source>
</evidence>
<comment type="cofactor">
    <cofactor evidence="1">
        <name>pyridoxal 5'-phosphate</name>
        <dbReference type="ChEBI" id="CHEBI:597326"/>
    </cofactor>
</comment>
<proteinExistence type="inferred from homology"/>
<dbReference type="InterPro" id="IPR000653">
    <property type="entry name" value="DegT/StrS_aminotransferase"/>
</dbReference>
<comment type="similarity">
    <text evidence="5">Belongs to the DegT/DnrJ/EryC1 family.</text>
</comment>
<accession>A0A840J011</accession>
<dbReference type="PANTHER" id="PTHR30244">
    <property type="entry name" value="TRANSAMINASE"/>
    <property type="match status" value="1"/>
</dbReference>
<dbReference type="PIRSF" id="PIRSF000390">
    <property type="entry name" value="PLP_StrS"/>
    <property type="match status" value="1"/>
</dbReference>
<dbReference type="Proteomes" id="UP000581769">
    <property type="component" value="Unassembled WGS sequence"/>
</dbReference>
<dbReference type="InterPro" id="IPR015422">
    <property type="entry name" value="PyrdxlP-dep_Trfase_small"/>
</dbReference>
<feature type="modified residue" description="N6-(pyridoxal phosphate)lysine" evidence="4">
    <location>
        <position position="193"/>
    </location>
</feature>
<keyword evidence="7" id="KW-1185">Reference proteome</keyword>
<keyword evidence="2" id="KW-0045">Antibiotic biosynthesis</keyword>
<evidence type="ECO:0000256" key="3">
    <source>
        <dbReference type="PIRSR" id="PIRSR000390-1"/>
    </source>
</evidence>
<dbReference type="GO" id="GO:0017000">
    <property type="term" value="P:antibiotic biosynthetic process"/>
    <property type="evidence" value="ECO:0007669"/>
    <property type="project" value="UniProtKB-KW"/>
</dbReference>
<dbReference type="GO" id="GO:0000271">
    <property type="term" value="P:polysaccharide biosynthetic process"/>
    <property type="evidence" value="ECO:0007669"/>
    <property type="project" value="TreeGrafter"/>
</dbReference>
<evidence type="ECO:0000256" key="1">
    <source>
        <dbReference type="ARBA" id="ARBA00001933"/>
    </source>
</evidence>
<dbReference type="Gene3D" id="3.90.1150.10">
    <property type="entry name" value="Aspartate Aminotransferase, domain 1"/>
    <property type="match status" value="1"/>
</dbReference>
<name>A0A840J011_9PSEU</name>